<dbReference type="AlphaFoldDB" id="A0A2N1PST6"/>
<keyword evidence="5" id="KW-1133">Transmembrane helix</keyword>
<keyword evidence="2 3" id="KW-0802">TPR repeat</keyword>
<keyword evidence="5" id="KW-0812">Transmembrane</keyword>
<dbReference type="Pfam" id="PF13414">
    <property type="entry name" value="TPR_11"/>
    <property type="match status" value="1"/>
</dbReference>
<feature type="compositionally biased region" description="Low complexity" evidence="4">
    <location>
        <begin position="128"/>
        <end position="137"/>
    </location>
</feature>
<dbReference type="InterPro" id="IPR051012">
    <property type="entry name" value="CellSynth/LPSAsmb/PSIAsmb"/>
</dbReference>
<dbReference type="Gene3D" id="1.25.40.10">
    <property type="entry name" value="Tetratricopeptide repeat domain"/>
    <property type="match status" value="1"/>
</dbReference>
<dbReference type="Proteomes" id="UP000233256">
    <property type="component" value="Unassembled WGS sequence"/>
</dbReference>
<dbReference type="EMBL" id="PGXC01000003">
    <property type="protein sequence ID" value="PKK91332.1"/>
    <property type="molecule type" value="Genomic_DNA"/>
</dbReference>
<feature type="repeat" description="TPR" evidence="3">
    <location>
        <begin position="221"/>
        <end position="254"/>
    </location>
</feature>
<evidence type="ECO:0000256" key="3">
    <source>
        <dbReference type="PROSITE-ProRule" id="PRU00339"/>
    </source>
</evidence>
<gene>
    <name evidence="6" type="ORF">CVV64_06070</name>
</gene>
<proteinExistence type="predicted"/>
<keyword evidence="5" id="KW-0472">Membrane</keyword>
<evidence type="ECO:0000256" key="4">
    <source>
        <dbReference type="SAM" id="MobiDB-lite"/>
    </source>
</evidence>
<name>A0A2N1PST6_9BACT</name>
<dbReference type="PROSITE" id="PS50005">
    <property type="entry name" value="TPR"/>
    <property type="match status" value="2"/>
</dbReference>
<sequence>MDSFIQYFKSDPEALIWLVLVVAIIVISFLTKKKTGNTASSENYGRLDSIMGSGQGGNGEKKATQPLLVKQSENSASAQVGNPLDRLAAFGGNSSPSAPVASEVHSASSHAVSASAADSSAASGAASSDLSASASSSDESKVQTSPPTVPASAQSGEGSGILTQYKSGNGQGITEVAAMLEQDPNNLELLDWLAFMYYSNNMLDEALATYTKALTLDPENVNQLYYLGSTYFKMGGRDEAVECWKRVVELKPDSKIASKAQAKIDKSTS</sequence>
<feature type="transmembrane region" description="Helical" evidence="5">
    <location>
        <begin position="14"/>
        <end position="31"/>
    </location>
</feature>
<dbReference type="SUPFAM" id="SSF48452">
    <property type="entry name" value="TPR-like"/>
    <property type="match status" value="1"/>
</dbReference>
<reference evidence="6 7" key="1">
    <citation type="journal article" date="2017" name="ISME J.">
        <title>Potential for microbial H2 and metal transformations associated with novel bacteria and archaea in deep terrestrial subsurface sediments.</title>
        <authorList>
            <person name="Hernsdorf A.W."/>
            <person name="Amano Y."/>
            <person name="Miyakawa K."/>
            <person name="Ise K."/>
            <person name="Suzuki Y."/>
            <person name="Anantharaman K."/>
            <person name="Probst A."/>
            <person name="Burstein D."/>
            <person name="Thomas B.C."/>
            <person name="Banfield J.F."/>
        </authorList>
    </citation>
    <scope>NUCLEOTIDE SEQUENCE [LARGE SCALE GENOMIC DNA]</scope>
    <source>
        <strain evidence="6">HGW-Wallbacteria-1</strain>
    </source>
</reference>
<evidence type="ECO:0000313" key="6">
    <source>
        <dbReference type="EMBL" id="PKK91332.1"/>
    </source>
</evidence>
<dbReference type="SMART" id="SM00028">
    <property type="entry name" value="TPR"/>
    <property type="match status" value="2"/>
</dbReference>
<organism evidence="6 7">
    <name type="scientific">Candidatus Wallbacteria bacterium HGW-Wallbacteria-1</name>
    <dbReference type="NCBI Taxonomy" id="2013854"/>
    <lineage>
        <taxon>Bacteria</taxon>
        <taxon>Candidatus Walliibacteriota</taxon>
    </lineage>
</organism>
<feature type="compositionally biased region" description="Polar residues" evidence="4">
    <location>
        <begin position="142"/>
        <end position="161"/>
    </location>
</feature>
<evidence type="ECO:0000256" key="5">
    <source>
        <dbReference type="SAM" id="Phobius"/>
    </source>
</evidence>
<feature type="repeat" description="TPR" evidence="3">
    <location>
        <begin position="187"/>
        <end position="220"/>
    </location>
</feature>
<dbReference type="InterPro" id="IPR019734">
    <property type="entry name" value="TPR_rpt"/>
</dbReference>
<accession>A0A2N1PST6</accession>
<feature type="region of interest" description="Disordered" evidence="4">
    <location>
        <begin position="128"/>
        <end position="161"/>
    </location>
</feature>
<dbReference type="PANTHER" id="PTHR45586">
    <property type="entry name" value="TPR REPEAT-CONTAINING PROTEIN PA4667"/>
    <property type="match status" value="1"/>
</dbReference>
<dbReference type="InterPro" id="IPR011990">
    <property type="entry name" value="TPR-like_helical_dom_sf"/>
</dbReference>
<comment type="caution">
    <text evidence="6">The sequence shown here is derived from an EMBL/GenBank/DDBJ whole genome shotgun (WGS) entry which is preliminary data.</text>
</comment>
<dbReference type="PANTHER" id="PTHR45586:SF1">
    <property type="entry name" value="LIPOPOLYSACCHARIDE ASSEMBLY PROTEIN B"/>
    <property type="match status" value="1"/>
</dbReference>
<evidence type="ECO:0000256" key="1">
    <source>
        <dbReference type="ARBA" id="ARBA00022737"/>
    </source>
</evidence>
<keyword evidence="1" id="KW-0677">Repeat</keyword>
<feature type="region of interest" description="Disordered" evidence="4">
    <location>
        <begin position="36"/>
        <end position="62"/>
    </location>
</feature>
<evidence type="ECO:0000313" key="7">
    <source>
        <dbReference type="Proteomes" id="UP000233256"/>
    </source>
</evidence>
<evidence type="ECO:0000256" key="2">
    <source>
        <dbReference type="ARBA" id="ARBA00022803"/>
    </source>
</evidence>
<protein>
    <submittedName>
        <fullName evidence="6">Uncharacterized protein</fullName>
    </submittedName>
</protein>